<organism evidence="16 17">
    <name type="scientific">Terasakiispira papahanaumokuakeensis</name>
    <dbReference type="NCBI Taxonomy" id="197479"/>
    <lineage>
        <taxon>Bacteria</taxon>
        <taxon>Pseudomonadati</taxon>
        <taxon>Pseudomonadota</taxon>
        <taxon>Gammaproteobacteria</taxon>
        <taxon>Oceanospirillales</taxon>
        <taxon>Terasakiispira</taxon>
    </lineage>
</organism>
<dbReference type="GO" id="GO:0000428">
    <property type="term" value="C:DNA-directed RNA polymerase complex"/>
    <property type="evidence" value="ECO:0007669"/>
    <property type="project" value="UniProtKB-KW"/>
</dbReference>
<dbReference type="EMBL" id="MDTQ01000001">
    <property type="protein sequence ID" value="ODC02572.1"/>
    <property type="molecule type" value="Genomic_DNA"/>
</dbReference>
<dbReference type="Gene3D" id="1.10.860.10">
    <property type="entry name" value="DNAb Helicase, Chain A"/>
    <property type="match status" value="1"/>
</dbReference>
<dbReference type="SUPFAM" id="SSF56731">
    <property type="entry name" value="DNA primase core"/>
    <property type="match status" value="1"/>
</dbReference>
<evidence type="ECO:0000256" key="6">
    <source>
        <dbReference type="ARBA" id="ARBA00022723"/>
    </source>
</evidence>
<dbReference type="Proteomes" id="UP000094291">
    <property type="component" value="Unassembled WGS sequence"/>
</dbReference>
<dbReference type="Pfam" id="PF08278">
    <property type="entry name" value="DnaG_DnaB_bind"/>
    <property type="match status" value="1"/>
</dbReference>
<dbReference type="NCBIfam" id="TIGR01391">
    <property type="entry name" value="dnaG"/>
    <property type="match status" value="1"/>
</dbReference>
<dbReference type="InterPro" id="IPR037068">
    <property type="entry name" value="DNA_primase_core_N_sf"/>
</dbReference>
<keyword evidence="11 12" id="KW-0804">Transcription</keyword>
<dbReference type="SUPFAM" id="SSF117023">
    <property type="entry name" value="DNA primase DnaG, C-terminal domain"/>
    <property type="match status" value="1"/>
</dbReference>
<feature type="zinc finger region" description="CHC2-type" evidence="12 14">
    <location>
        <begin position="40"/>
        <end position="64"/>
    </location>
</feature>
<dbReference type="Gene3D" id="1.20.50.20">
    <property type="entry name" value="DnaG, RNA polymerase domain, helical bundle"/>
    <property type="match status" value="1"/>
</dbReference>
<dbReference type="InterPro" id="IPR050219">
    <property type="entry name" value="DnaG_primase"/>
</dbReference>
<dbReference type="HAMAP" id="MF_00974">
    <property type="entry name" value="DNA_primase_DnaG"/>
    <property type="match status" value="1"/>
</dbReference>
<evidence type="ECO:0000256" key="10">
    <source>
        <dbReference type="ARBA" id="ARBA00023125"/>
    </source>
</evidence>
<dbReference type="FunFam" id="3.40.1360.10:FF:000002">
    <property type="entry name" value="DNA primase"/>
    <property type="match status" value="1"/>
</dbReference>
<evidence type="ECO:0000256" key="14">
    <source>
        <dbReference type="PIRSR" id="PIRSR002811-1"/>
    </source>
</evidence>
<keyword evidence="1 12" id="KW-0240">DNA-directed RNA polymerase</keyword>
<gene>
    <name evidence="12" type="primary">dnaG</name>
    <name evidence="16" type="ORF">BFW38_02430</name>
</gene>
<dbReference type="InterPro" id="IPR019475">
    <property type="entry name" value="DNA_primase_DnaB-bd"/>
</dbReference>
<evidence type="ECO:0000256" key="7">
    <source>
        <dbReference type="ARBA" id="ARBA00022771"/>
    </source>
</evidence>
<dbReference type="PANTHER" id="PTHR30313">
    <property type="entry name" value="DNA PRIMASE"/>
    <property type="match status" value="1"/>
</dbReference>
<evidence type="ECO:0000256" key="8">
    <source>
        <dbReference type="ARBA" id="ARBA00022833"/>
    </source>
</evidence>
<evidence type="ECO:0000256" key="11">
    <source>
        <dbReference type="ARBA" id="ARBA00023163"/>
    </source>
</evidence>
<evidence type="ECO:0000256" key="1">
    <source>
        <dbReference type="ARBA" id="ARBA00022478"/>
    </source>
</evidence>
<keyword evidence="2 12" id="KW-0639">Primosome</keyword>
<keyword evidence="7 12" id="KW-0863">Zinc-finger</keyword>
<keyword evidence="3 12" id="KW-0808">Transferase</keyword>
<evidence type="ECO:0000256" key="5">
    <source>
        <dbReference type="ARBA" id="ARBA00022705"/>
    </source>
</evidence>
<keyword evidence="8 12" id="KW-0862">Zinc</keyword>
<dbReference type="GO" id="GO:0003899">
    <property type="term" value="F:DNA-directed RNA polymerase activity"/>
    <property type="evidence" value="ECO:0007669"/>
    <property type="project" value="UniProtKB-UniRule"/>
</dbReference>
<name>A0A1E2V6U2_9GAMM</name>
<accession>A0A1E2V6U2</accession>
<dbReference type="Pfam" id="PF10410">
    <property type="entry name" value="DnaB_bind"/>
    <property type="match status" value="1"/>
</dbReference>
<dbReference type="PROSITE" id="PS50880">
    <property type="entry name" value="TOPRIM"/>
    <property type="match status" value="1"/>
</dbReference>
<comment type="domain">
    <text evidence="12">Contains an N-terminal zinc-binding domain, a central core domain that contains the primase activity, and a C-terminal DnaB-binding domain.</text>
</comment>
<dbReference type="CDD" id="cd03364">
    <property type="entry name" value="TOPRIM_DnaG_primases"/>
    <property type="match status" value="1"/>
</dbReference>
<evidence type="ECO:0000256" key="4">
    <source>
        <dbReference type="ARBA" id="ARBA00022695"/>
    </source>
</evidence>
<dbReference type="SMART" id="SM00493">
    <property type="entry name" value="TOPRIM"/>
    <property type="match status" value="1"/>
</dbReference>
<keyword evidence="5 12" id="KW-0235">DNA replication</keyword>
<evidence type="ECO:0000256" key="9">
    <source>
        <dbReference type="ARBA" id="ARBA00022842"/>
    </source>
</evidence>
<comment type="function">
    <text evidence="12 13">RNA polymerase that catalyzes the synthesis of short RNA molecules used as primers for DNA polymerase during DNA replication.</text>
</comment>
<comment type="subunit">
    <text evidence="12">Monomer. Interacts with DnaB.</text>
</comment>
<dbReference type="GO" id="GO:0008270">
    <property type="term" value="F:zinc ion binding"/>
    <property type="evidence" value="ECO:0007669"/>
    <property type="project" value="UniProtKB-UniRule"/>
</dbReference>
<dbReference type="InterPro" id="IPR034151">
    <property type="entry name" value="TOPRIM_DnaG_bac"/>
</dbReference>
<keyword evidence="9" id="KW-0460">Magnesium</keyword>
<dbReference type="InterPro" id="IPR006171">
    <property type="entry name" value="TOPRIM_dom"/>
</dbReference>
<keyword evidence="4 12" id="KW-0548">Nucleotidyltransferase</keyword>
<evidence type="ECO:0000256" key="2">
    <source>
        <dbReference type="ARBA" id="ARBA00022515"/>
    </source>
</evidence>
<dbReference type="AlphaFoldDB" id="A0A1E2V6U2"/>
<dbReference type="FunFam" id="3.90.980.10:FF:000001">
    <property type="entry name" value="DNA primase"/>
    <property type="match status" value="1"/>
</dbReference>
<evidence type="ECO:0000313" key="16">
    <source>
        <dbReference type="EMBL" id="ODC02572.1"/>
    </source>
</evidence>
<protein>
    <recommendedName>
        <fullName evidence="12 13">DNA primase</fullName>
        <ecNumber evidence="12">2.7.7.101</ecNumber>
    </recommendedName>
</protein>
<dbReference type="InterPro" id="IPR013173">
    <property type="entry name" value="DNA_primase_DnaG_DnaB-bd_dom"/>
</dbReference>
<comment type="caution">
    <text evidence="16">The sequence shown here is derived from an EMBL/GenBank/DDBJ whole genome shotgun (WGS) entry which is preliminary data.</text>
</comment>
<dbReference type="SUPFAM" id="SSF57783">
    <property type="entry name" value="Zinc beta-ribbon"/>
    <property type="match status" value="1"/>
</dbReference>
<reference evidence="16 17" key="1">
    <citation type="submission" date="2016-08" db="EMBL/GenBank/DDBJ databases">
        <authorList>
            <person name="Seilhamer J.J."/>
        </authorList>
    </citation>
    <scope>NUCLEOTIDE SEQUENCE [LARGE SCALE GENOMIC DNA]</scope>
    <source>
        <strain evidence="16 17">PH27A</strain>
    </source>
</reference>
<dbReference type="SMART" id="SM00400">
    <property type="entry name" value="ZnF_CHCC"/>
    <property type="match status" value="1"/>
</dbReference>
<feature type="domain" description="Toprim" evidence="15">
    <location>
        <begin position="265"/>
        <end position="347"/>
    </location>
</feature>
<sequence>MAGRIPKRFIEDLVSRTDLVELIGSRVRLKKAGRNYSGLCPFHNEKSPSFTVSPDKQFYHCFGCGANGDAIGFLMAHDHLDFVEAVETLASHIGIEVEREQDVSPQEDARRKAQRQQQLSAQACLQRAADHYRDALQQPQGQMARDYLSQRGLSSEIIERFGLGFAPQAWDDMKQHLAKAGVSEAQQVEYGMLVRHEDSGRTYDRFRHRVMFPIRNPKGEVIAFGGRVLDDSKPKYLNSPETPVFHKGQELYGLYEARQQPGSLDRLLVVEGYMDVVALAQNGIHWAVATLGTSLSEQHLQRIFRLVGEVVFCFDGDRAGAQAAERALQAVLPMMKEGRQARFLFLPEGEDPDSLVRREGRALFSQRVTQALPLAEFLFRHLRQGLDLNLMDDRVQLAEKSIPYLQRLPEGILLRMVLTRLSQLTGLDVADLTNRLQQRQHMVNVPAEAAGAGTAQVAPQAYSAASSEPPQKASADQEGRMLALLVHHPGLAHDVPESLSFNSAWGVLLNKVLIFLRTLERPSPQVLMAHWHGTQEGEQLLTLRRRLVPIPFADARLELQALLEHQALQQLDQERKALRHKLRSGELDNDDRQRLWQLERQWHERKRKIGRFVDP</sequence>
<dbReference type="FunFam" id="3.90.580.10:FF:000001">
    <property type="entry name" value="DNA primase"/>
    <property type="match status" value="1"/>
</dbReference>
<dbReference type="PIRSF" id="PIRSF002811">
    <property type="entry name" value="DnaG"/>
    <property type="match status" value="1"/>
</dbReference>
<keyword evidence="6 12" id="KW-0479">Metal-binding</keyword>
<dbReference type="Gene3D" id="3.90.980.10">
    <property type="entry name" value="DNA primase, catalytic core, N-terminal domain"/>
    <property type="match status" value="1"/>
</dbReference>
<comment type="similarity">
    <text evidence="12 13">Belongs to the DnaG primase family.</text>
</comment>
<keyword evidence="10 12" id="KW-0238">DNA-binding</keyword>
<evidence type="ECO:0000256" key="13">
    <source>
        <dbReference type="PIRNR" id="PIRNR002811"/>
    </source>
</evidence>
<dbReference type="STRING" id="197479.BFW38_02430"/>
<comment type="cofactor">
    <cofactor evidence="12 13 14">
        <name>Zn(2+)</name>
        <dbReference type="ChEBI" id="CHEBI:29105"/>
    </cofactor>
    <text evidence="12 13 14">Binds 1 zinc ion per monomer.</text>
</comment>
<dbReference type="InterPro" id="IPR016136">
    <property type="entry name" value="DNA_helicase_N/primase_C"/>
</dbReference>
<dbReference type="Gene3D" id="3.90.580.10">
    <property type="entry name" value="Zinc finger, CHC2-type domain"/>
    <property type="match status" value="1"/>
</dbReference>
<comment type="catalytic activity">
    <reaction evidence="12">
        <text>ssDNA + n NTP = ssDNA/pppN(pN)n-1 hybrid + (n-1) diphosphate.</text>
        <dbReference type="EC" id="2.7.7.101"/>
    </reaction>
</comment>
<evidence type="ECO:0000256" key="12">
    <source>
        <dbReference type="HAMAP-Rule" id="MF_00974"/>
    </source>
</evidence>
<dbReference type="EC" id="2.7.7.101" evidence="12"/>
<evidence type="ECO:0000259" key="15">
    <source>
        <dbReference type="PROSITE" id="PS50880"/>
    </source>
</evidence>
<keyword evidence="17" id="KW-1185">Reference proteome</keyword>
<dbReference type="Pfam" id="PF13662">
    <property type="entry name" value="Toprim_4"/>
    <property type="match status" value="1"/>
</dbReference>
<dbReference type="InterPro" id="IPR013264">
    <property type="entry name" value="DNAG_N"/>
</dbReference>
<dbReference type="Pfam" id="PF08275">
    <property type="entry name" value="DNAG_N"/>
    <property type="match status" value="1"/>
</dbReference>
<dbReference type="Gene3D" id="3.40.1360.10">
    <property type="match status" value="1"/>
</dbReference>
<dbReference type="InterPro" id="IPR002694">
    <property type="entry name" value="Znf_CHC2"/>
</dbReference>
<dbReference type="GO" id="GO:0003677">
    <property type="term" value="F:DNA binding"/>
    <property type="evidence" value="ECO:0007669"/>
    <property type="project" value="UniProtKB-KW"/>
</dbReference>
<dbReference type="PANTHER" id="PTHR30313:SF2">
    <property type="entry name" value="DNA PRIMASE"/>
    <property type="match status" value="1"/>
</dbReference>
<evidence type="ECO:0000256" key="3">
    <source>
        <dbReference type="ARBA" id="ARBA00022679"/>
    </source>
</evidence>
<dbReference type="InterPro" id="IPR030846">
    <property type="entry name" value="DnaG_bac"/>
</dbReference>
<dbReference type="GO" id="GO:0005737">
    <property type="term" value="C:cytoplasm"/>
    <property type="evidence" value="ECO:0007669"/>
    <property type="project" value="TreeGrafter"/>
</dbReference>
<dbReference type="GO" id="GO:1990077">
    <property type="term" value="C:primosome complex"/>
    <property type="evidence" value="ECO:0007669"/>
    <property type="project" value="UniProtKB-KW"/>
</dbReference>
<dbReference type="InterPro" id="IPR036977">
    <property type="entry name" value="DNA_primase_Znf_CHC2"/>
</dbReference>
<dbReference type="Pfam" id="PF01807">
    <property type="entry name" value="Zn_ribbon_DnaG"/>
    <property type="match status" value="1"/>
</dbReference>
<dbReference type="RefSeq" id="WP_068996957.1">
    <property type="nucleotide sequence ID" value="NZ_MDTQ01000001.1"/>
</dbReference>
<dbReference type="InterPro" id="IPR006295">
    <property type="entry name" value="DNA_primase_DnaG"/>
</dbReference>
<proteinExistence type="inferred from homology"/>
<evidence type="ECO:0000313" key="17">
    <source>
        <dbReference type="Proteomes" id="UP000094291"/>
    </source>
</evidence>
<dbReference type="GO" id="GO:0006269">
    <property type="term" value="P:DNA replication, synthesis of primer"/>
    <property type="evidence" value="ECO:0007669"/>
    <property type="project" value="UniProtKB-UniRule"/>
</dbReference>
<dbReference type="OrthoDB" id="9803773at2"/>